<sequence>MIPRKRLQALLYILQIFYVFGDGDPGREGLAINELQNNVIDDDTPTTEAPSDHHLSLESIVPSEKTDRSDHKSNKLHRLHHPPKKNISLDLDTDIDSVQNNDSHIDKAYSAITNLKVDDVNATSVNISWKISGHNSSLYHISLFKNEGLVESYNTSEWKYCIKNLKPCSDYKIGVSSSPYKENETEIVFVNTTTSFLKPGEPPSLQAAPGNFSLHIEWKEPEIGDTCVKYYRVNIDNGQSGNRDIRTDNTTALDYKFENLYACTVYQVQVIAVDRENGDSKPAILTPLPTYQAVAKAPTIKSDGENAFNKTKTSISINWDVSDDENNCPMHSVFSECNFNRTESQSIELFNGNGTLNITDKERPKNLTVVVQDLSPFTYYICKAKIINEAGESNWSAPIEILTDEDVPPGPQNFKLKQLVPTLVLSWEKPLSIPGKLIKYVLKLNWTRDYPVPDRCNLHLEKTVDKLDPGRNEYELPDPDPMSWYSARLFAATGAGLGEESLSQFYTSIQGVPDKVTDLKCTVEPQRLNPDTFDTELSWGLPCASKGYLNYFEVDVTGKRDGYPDHNILDTTVNVTLDVDKNQIFRVNFGELKPLYTYTFEVAAMAHGTASFGEIANTTIVYPPGIPPQPNPDYFKSITLDPIKARKTTSTASILLPIFPEDNGKIKYYAVMVARAGFYHTSLKGRFNLTENKWPNVSSWEESMEKNFEIPYQATEPKWDPYAKHLIDYGNNIKAVKFIVGEDQTCTSVSANTPTRVYCNGPLKPDSWYEVRMRAYTENGFSESEALVIKTNRELNVSLVLGVVLGILSIGMVTTLMLLVKRCSPRLMVQRFIRSNIPESPVPNPFTRRKFLNHCQQLADSPGKLSNEFQLLQTLSIDLQMPSNTACLQANRKKNRYSDILPYDFSRVKLEVIDDDPNTDYINASFIKGYSGHEEYIACQGPKEDTTYDFWRMIDQYDVKIILMLTQLVERGKEKCHQYFPTIKETFNYENLSIKCTSELDYRTYTQRTLVLQKGEEKRTITHLYFKDWPDHDVPDDFDAMIHFCQIFRKQFSCVKGLAVVHCSAGIGRTGTLIAVDILLQSIRDNRKLDVFGTVYRLRRHRLNMVQRESQYAYIYNCIRQVLKNPYFFKTCKPPPVDPIHCKNKVKKERSDSSTELVDSVDTLRKNSSSTSIDSMQPLCKSSPQTTPKIQMNVLFAGLRYCKSTSAIDTRSNHNRMGRYNSEGYALCGSERDSSATTSKESIDEIDTKSSSSSLYENVETLIRPSSSQTMNEAGYYLTNDSTEKDTSL</sequence>
<name>A0ACC2NW98_9HYME</name>
<evidence type="ECO:0000313" key="1">
    <source>
        <dbReference type="EMBL" id="KAJ8675580.1"/>
    </source>
</evidence>
<dbReference type="Proteomes" id="UP001239111">
    <property type="component" value="Chromosome 2"/>
</dbReference>
<keyword evidence="2" id="KW-1185">Reference proteome</keyword>
<gene>
    <name evidence="1" type="ORF">QAD02_011366</name>
</gene>
<accession>A0ACC2NW98</accession>
<evidence type="ECO:0000313" key="2">
    <source>
        <dbReference type="Proteomes" id="UP001239111"/>
    </source>
</evidence>
<proteinExistence type="predicted"/>
<comment type="caution">
    <text evidence="1">The sequence shown here is derived from an EMBL/GenBank/DDBJ whole genome shotgun (WGS) entry which is preliminary data.</text>
</comment>
<reference evidence="1" key="1">
    <citation type="submission" date="2023-04" db="EMBL/GenBank/DDBJ databases">
        <title>A chromosome-level genome assembly of the parasitoid wasp Eretmocerus hayati.</title>
        <authorList>
            <person name="Zhong Y."/>
            <person name="Liu S."/>
            <person name="Liu Y."/>
        </authorList>
    </citation>
    <scope>NUCLEOTIDE SEQUENCE</scope>
    <source>
        <strain evidence="1">ZJU_SS_LIU_2023</strain>
    </source>
</reference>
<dbReference type="EMBL" id="CM056742">
    <property type="protein sequence ID" value="KAJ8675580.1"/>
    <property type="molecule type" value="Genomic_DNA"/>
</dbReference>
<organism evidence="1 2">
    <name type="scientific">Eretmocerus hayati</name>
    <dbReference type="NCBI Taxonomy" id="131215"/>
    <lineage>
        <taxon>Eukaryota</taxon>
        <taxon>Metazoa</taxon>
        <taxon>Ecdysozoa</taxon>
        <taxon>Arthropoda</taxon>
        <taxon>Hexapoda</taxon>
        <taxon>Insecta</taxon>
        <taxon>Pterygota</taxon>
        <taxon>Neoptera</taxon>
        <taxon>Endopterygota</taxon>
        <taxon>Hymenoptera</taxon>
        <taxon>Apocrita</taxon>
        <taxon>Proctotrupomorpha</taxon>
        <taxon>Chalcidoidea</taxon>
        <taxon>Aphelinidae</taxon>
        <taxon>Aphelininae</taxon>
        <taxon>Eretmocerus</taxon>
    </lineage>
</organism>
<protein>
    <submittedName>
        <fullName evidence="1">Uncharacterized protein</fullName>
    </submittedName>
</protein>